<accession>A0ABR7CZB9</accession>
<comment type="function">
    <text evidence="16">NQR complex catalyzes the reduction of ubiquinone-1 to ubiquinol by two successive reactions, coupled with the transport of Na(+) ions from the cytoplasm to the periplasm. NqrA to NqrE are probably involved in the second step, the conversion of ubisemiquinone to ubiquinol.</text>
</comment>
<evidence type="ECO:0000256" key="4">
    <source>
        <dbReference type="ARBA" id="ARBA00022553"/>
    </source>
</evidence>
<keyword evidence="12 16" id="KW-0406">Ion transport</keyword>
<dbReference type="InterPro" id="IPR010204">
    <property type="entry name" value="NqrC"/>
</dbReference>
<gene>
    <name evidence="16 19" type="primary">nqrC</name>
    <name evidence="19" type="ORF">H8S64_05285</name>
</gene>
<name>A0ABR7CZB9_9BACT</name>
<dbReference type="InterPro" id="IPR007329">
    <property type="entry name" value="FMN-bd"/>
</dbReference>
<keyword evidence="4 16" id="KW-0597">Phosphoprotein</keyword>
<dbReference type="NCBIfam" id="TIGR01938">
    <property type="entry name" value="nqrC"/>
    <property type="match status" value="1"/>
</dbReference>
<evidence type="ECO:0000256" key="13">
    <source>
        <dbReference type="ARBA" id="ARBA00023075"/>
    </source>
</evidence>
<comment type="catalytic activity">
    <reaction evidence="16 17">
        <text>a ubiquinone + n Na(+)(in) + NADH + H(+) = a ubiquinol + n Na(+)(out) + NAD(+)</text>
        <dbReference type="Rhea" id="RHEA:47748"/>
        <dbReference type="Rhea" id="RHEA-COMP:9565"/>
        <dbReference type="Rhea" id="RHEA-COMP:9566"/>
        <dbReference type="ChEBI" id="CHEBI:15378"/>
        <dbReference type="ChEBI" id="CHEBI:16389"/>
        <dbReference type="ChEBI" id="CHEBI:17976"/>
        <dbReference type="ChEBI" id="CHEBI:29101"/>
        <dbReference type="ChEBI" id="CHEBI:57540"/>
        <dbReference type="ChEBI" id="CHEBI:57945"/>
        <dbReference type="EC" id="7.2.1.1"/>
    </reaction>
</comment>
<evidence type="ECO:0000256" key="11">
    <source>
        <dbReference type="ARBA" id="ARBA00023053"/>
    </source>
</evidence>
<keyword evidence="6 16" id="KW-0288">FMN</keyword>
<keyword evidence="1 16" id="KW-0813">Transport</keyword>
<evidence type="ECO:0000256" key="7">
    <source>
        <dbReference type="ARBA" id="ARBA00022692"/>
    </source>
</evidence>
<dbReference type="SMART" id="SM00900">
    <property type="entry name" value="FMN_bind"/>
    <property type="match status" value="1"/>
</dbReference>
<dbReference type="Pfam" id="PF04205">
    <property type="entry name" value="FMN_bind"/>
    <property type="match status" value="1"/>
</dbReference>
<dbReference type="PANTHER" id="PTHR37838:SF1">
    <property type="entry name" value="NA(+)-TRANSLOCATING NADH-QUINONE REDUCTASE SUBUNIT C"/>
    <property type="match status" value="1"/>
</dbReference>
<comment type="subunit">
    <text evidence="16 17">Composed of six subunits; NqrA, NqrB, NqrC, NqrD, NqrE and NqrF.</text>
</comment>
<reference evidence="19 20" key="1">
    <citation type="submission" date="2020-08" db="EMBL/GenBank/DDBJ databases">
        <title>Genome public.</title>
        <authorList>
            <person name="Liu C."/>
            <person name="Sun Q."/>
        </authorList>
    </citation>
    <scope>NUCLEOTIDE SEQUENCE [LARGE SCALE GENOMIC DNA]</scope>
    <source>
        <strain evidence="19 20">NSJ-56</strain>
    </source>
</reference>
<keyword evidence="15 16" id="KW-0739">Sodium transport</keyword>
<evidence type="ECO:0000256" key="12">
    <source>
        <dbReference type="ARBA" id="ARBA00023065"/>
    </source>
</evidence>
<evidence type="ECO:0000256" key="5">
    <source>
        <dbReference type="ARBA" id="ARBA00022630"/>
    </source>
</evidence>
<dbReference type="RefSeq" id="WP_186975257.1">
    <property type="nucleotide sequence ID" value="NZ_JACOOH010000002.1"/>
</dbReference>
<dbReference type="PANTHER" id="PTHR37838">
    <property type="entry name" value="NA(+)-TRANSLOCATING NADH-QUINONE REDUCTASE SUBUNIT C"/>
    <property type="match status" value="1"/>
</dbReference>
<keyword evidence="14 16" id="KW-0472">Membrane</keyword>
<keyword evidence="5 16" id="KW-0285">Flavoprotein</keyword>
<evidence type="ECO:0000256" key="10">
    <source>
        <dbReference type="ARBA" id="ARBA00023027"/>
    </source>
</evidence>
<keyword evidence="11 16" id="KW-0915">Sodium</keyword>
<evidence type="ECO:0000256" key="17">
    <source>
        <dbReference type="PIRNR" id="PIRNR009437"/>
    </source>
</evidence>
<evidence type="ECO:0000256" key="3">
    <source>
        <dbReference type="ARBA" id="ARBA00022519"/>
    </source>
</evidence>
<evidence type="ECO:0000313" key="20">
    <source>
        <dbReference type="Proteomes" id="UP000646484"/>
    </source>
</evidence>
<dbReference type="PIRSF" id="PIRSF009437">
    <property type="entry name" value="NQR-1_subunit_C"/>
    <property type="match status" value="1"/>
</dbReference>
<keyword evidence="20" id="KW-1185">Reference proteome</keyword>
<evidence type="ECO:0000259" key="18">
    <source>
        <dbReference type="SMART" id="SM00900"/>
    </source>
</evidence>
<evidence type="ECO:0000256" key="1">
    <source>
        <dbReference type="ARBA" id="ARBA00022448"/>
    </source>
</evidence>
<feature type="transmembrane region" description="Helical" evidence="16">
    <location>
        <begin position="7"/>
        <end position="31"/>
    </location>
</feature>
<evidence type="ECO:0000256" key="2">
    <source>
        <dbReference type="ARBA" id="ARBA00022475"/>
    </source>
</evidence>
<proteinExistence type="inferred from homology"/>
<evidence type="ECO:0000256" key="14">
    <source>
        <dbReference type="ARBA" id="ARBA00023136"/>
    </source>
</evidence>
<evidence type="ECO:0000256" key="6">
    <source>
        <dbReference type="ARBA" id="ARBA00022643"/>
    </source>
</evidence>
<evidence type="ECO:0000313" key="19">
    <source>
        <dbReference type="EMBL" id="MBC5620505.1"/>
    </source>
</evidence>
<keyword evidence="10 16" id="KW-0520">NAD</keyword>
<organism evidence="19 20">
    <name type="scientific">Butyricimonas hominis</name>
    <dbReference type="NCBI Taxonomy" id="2763032"/>
    <lineage>
        <taxon>Bacteria</taxon>
        <taxon>Pseudomonadati</taxon>
        <taxon>Bacteroidota</taxon>
        <taxon>Bacteroidia</taxon>
        <taxon>Bacteroidales</taxon>
        <taxon>Odoribacteraceae</taxon>
        <taxon>Butyricimonas</taxon>
    </lineage>
</organism>
<comment type="similarity">
    <text evidence="16 17">Belongs to the NqrC family.</text>
</comment>
<dbReference type="Proteomes" id="UP000646484">
    <property type="component" value="Unassembled WGS sequence"/>
</dbReference>
<comment type="caution">
    <text evidence="16">Lacks conserved residue(s) required for the propagation of feature annotation.</text>
</comment>
<evidence type="ECO:0000256" key="15">
    <source>
        <dbReference type="ARBA" id="ARBA00023201"/>
    </source>
</evidence>
<keyword evidence="9 16" id="KW-1133">Transmembrane helix</keyword>
<feature type="domain" description="FMN-binding" evidence="18">
    <location>
        <begin position="153"/>
        <end position="250"/>
    </location>
</feature>
<evidence type="ECO:0000256" key="16">
    <source>
        <dbReference type="HAMAP-Rule" id="MF_00427"/>
    </source>
</evidence>
<protein>
    <recommendedName>
        <fullName evidence="16 17">Na(+)-translocating NADH-quinone reductase subunit C</fullName>
        <shortName evidence="16 17">Na(+)-NQR subunit C</shortName>
        <shortName evidence="16 17">Na(+)-translocating NQR subunit C</shortName>
        <ecNumber evidence="16 17">7.2.1.1</ecNumber>
    </recommendedName>
    <alternativeName>
        <fullName evidence="16 17">NQR complex subunit C</fullName>
    </alternativeName>
    <alternativeName>
        <fullName evidence="16 17">NQR-1 subunit C</fullName>
    </alternativeName>
</protein>
<keyword evidence="7 16" id="KW-0812">Transmembrane</keyword>
<keyword evidence="8 16" id="KW-1278">Translocase</keyword>
<keyword evidence="13 16" id="KW-0830">Ubiquinone</keyword>
<comment type="caution">
    <text evidence="19">The sequence shown here is derived from an EMBL/GenBank/DDBJ whole genome shotgun (WGS) entry which is preliminary data.</text>
</comment>
<dbReference type="EC" id="7.2.1.1" evidence="16 17"/>
<comment type="subcellular location">
    <subcellularLocation>
        <location evidence="16">Cell membrane</location>
        <topology evidence="16">Single-pass membrane protein</topology>
    </subcellularLocation>
</comment>
<dbReference type="EMBL" id="JACOOH010000002">
    <property type="protein sequence ID" value="MBC5620505.1"/>
    <property type="molecule type" value="Genomic_DNA"/>
</dbReference>
<feature type="modified residue" description="FMN phosphoryl threonine" evidence="16">
    <location>
        <position position="233"/>
    </location>
</feature>
<sequence length="258" mass="28486">MNKQGNTYTFIYSIVLVVVVAAILAVVSLSLKPLQDENIENEKRQNILSSVNISSTPETSKELFDKIIKRQFILNYKGEAIEGNAFEVDIPVEGKKLQKAIKNSPELQKALKDGRMITEVIKDDKALADIKFPVFVADVDGAIKYILPVYGAGLWGPVWGYLSLNEDKNTVYGVLFDHKGETPGLGAEITQPFFKEQFKSKTIFDNSTLKAITVKKGGNATGAHEVDGISGGTITSKAVETMIADYLKCYEQFLKQIQ</sequence>
<keyword evidence="3" id="KW-0997">Cell inner membrane</keyword>
<evidence type="ECO:0000256" key="8">
    <source>
        <dbReference type="ARBA" id="ARBA00022967"/>
    </source>
</evidence>
<evidence type="ECO:0000256" key="9">
    <source>
        <dbReference type="ARBA" id="ARBA00022989"/>
    </source>
</evidence>
<comment type="cofactor">
    <cofactor evidence="16 17">
        <name>FMN</name>
        <dbReference type="ChEBI" id="CHEBI:58210"/>
    </cofactor>
</comment>
<keyword evidence="2 16" id="KW-1003">Cell membrane</keyword>
<dbReference type="HAMAP" id="MF_00427">
    <property type="entry name" value="NqrC"/>
    <property type="match status" value="1"/>
</dbReference>